<proteinExistence type="predicted"/>
<dbReference type="EMBL" id="BNAJ01000004">
    <property type="protein sequence ID" value="GHF43751.1"/>
    <property type="molecule type" value="Genomic_DNA"/>
</dbReference>
<sequence>MGATSGMAVILYLLRESGWCAGVNCAHSAPGLGKVKLGRRKNPAWTLWNGSTAQHVEDRRGGGLTESRVPDGVADAGDR</sequence>
<evidence type="ECO:0000313" key="2">
    <source>
        <dbReference type="EMBL" id="GHF43751.1"/>
    </source>
</evidence>
<evidence type="ECO:0000313" key="3">
    <source>
        <dbReference type="Proteomes" id="UP000619376"/>
    </source>
</evidence>
<name>A0ABQ3JLV9_9DEIO</name>
<evidence type="ECO:0000256" key="1">
    <source>
        <dbReference type="SAM" id="MobiDB-lite"/>
    </source>
</evidence>
<evidence type="ECO:0008006" key="4">
    <source>
        <dbReference type="Google" id="ProtNLM"/>
    </source>
</evidence>
<reference evidence="3" key="1">
    <citation type="journal article" date="2019" name="Int. J. Syst. Evol. Microbiol.">
        <title>The Global Catalogue of Microorganisms (GCM) 10K type strain sequencing project: providing services to taxonomists for standard genome sequencing and annotation.</title>
        <authorList>
            <consortium name="The Broad Institute Genomics Platform"/>
            <consortium name="The Broad Institute Genome Sequencing Center for Infectious Disease"/>
            <person name="Wu L."/>
            <person name="Ma J."/>
        </authorList>
    </citation>
    <scope>NUCLEOTIDE SEQUENCE [LARGE SCALE GENOMIC DNA]</scope>
    <source>
        <strain evidence="3">CGMCC 1.18437</strain>
    </source>
</reference>
<gene>
    <name evidence="2" type="ORF">GCM10017781_20250</name>
</gene>
<keyword evidence="3" id="KW-1185">Reference proteome</keyword>
<accession>A0ABQ3JLV9</accession>
<dbReference type="Proteomes" id="UP000619376">
    <property type="component" value="Unassembled WGS sequence"/>
</dbReference>
<protein>
    <recommendedName>
        <fullName evidence="4">Secreted protein</fullName>
    </recommendedName>
</protein>
<comment type="caution">
    <text evidence="2">The sequence shown here is derived from an EMBL/GenBank/DDBJ whole genome shotgun (WGS) entry which is preliminary data.</text>
</comment>
<feature type="region of interest" description="Disordered" evidence="1">
    <location>
        <begin position="50"/>
        <end position="79"/>
    </location>
</feature>
<organism evidence="2 3">
    <name type="scientific">Deinococcus metalli</name>
    <dbReference type="NCBI Taxonomy" id="1141878"/>
    <lineage>
        <taxon>Bacteria</taxon>
        <taxon>Thermotogati</taxon>
        <taxon>Deinococcota</taxon>
        <taxon>Deinococci</taxon>
        <taxon>Deinococcales</taxon>
        <taxon>Deinococcaceae</taxon>
        <taxon>Deinococcus</taxon>
    </lineage>
</organism>